<comment type="caution">
    <text evidence="6">The sequence shown here is derived from an EMBL/GenBank/DDBJ whole genome shotgun (WGS) entry which is preliminary data.</text>
</comment>
<evidence type="ECO:0000313" key="7">
    <source>
        <dbReference type="Proteomes" id="UP001195483"/>
    </source>
</evidence>
<dbReference type="AlphaFoldDB" id="A0AAE0THL5"/>
<reference evidence="6" key="2">
    <citation type="journal article" date="2021" name="Genome Biol. Evol.">
        <title>Developing a high-quality reference genome for a parasitic bivalve with doubly uniparental inheritance (Bivalvia: Unionida).</title>
        <authorList>
            <person name="Smith C.H."/>
        </authorList>
    </citation>
    <scope>NUCLEOTIDE SEQUENCE</scope>
    <source>
        <strain evidence="6">CHS0354</strain>
        <tissue evidence="6">Mantle</tissue>
    </source>
</reference>
<reference evidence="6" key="1">
    <citation type="journal article" date="2021" name="Genome Biol. Evol.">
        <title>A High-Quality Reference Genome for a Parasitic Bivalve with Doubly Uniparental Inheritance (Bivalvia: Unionida).</title>
        <authorList>
            <person name="Smith C.H."/>
        </authorList>
    </citation>
    <scope>NUCLEOTIDE SEQUENCE</scope>
    <source>
        <strain evidence="6">CHS0354</strain>
    </source>
</reference>
<evidence type="ECO:0000313" key="6">
    <source>
        <dbReference type="EMBL" id="KAK3610361.1"/>
    </source>
</evidence>
<proteinExistence type="inferred from homology"/>
<evidence type="ECO:0000256" key="4">
    <source>
        <dbReference type="SAM" id="Coils"/>
    </source>
</evidence>
<accession>A0AAE0THL5</accession>
<feature type="compositionally biased region" description="Low complexity" evidence="5">
    <location>
        <begin position="100"/>
        <end position="114"/>
    </location>
</feature>
<feature type="coiled-coil region" evidence="4">
    <location>
        <begin position="273"/>
        <end position="374"/>
    </location>
</feature>
<dbReference type="GO" id="GO:0055037">
    <property type="term" value="C:recycling endosome"/>
    <property type="evidence" value="ECO:0007669"/>
    <property type="project" value="TreeGrafter"/>
</dbReference>
<dbReference type="InterPro" id="IPR026757">
    <property type="entry name" value="ENTR1"/>
</dbReference>
<dbReference type="EMBL" id="JAEAOA010000568">
    <property type="protein sequence ID" value="KAK3610361.1"/>
    <property type="molecule type" value="Genomic_DNA"/>
</dbReference>
<keyword evidence="3 4" id="KW-0175">Coiled coil</keyword>
<feature type="region of interest" description="Disordered" evidence="5">
    <location>
        <begin position="431"/>
        <end position="453"/>
    </location>
</feature>
<dbReference type="GO" id="GO:0036064">
    <property type="term" value="C:ciliary basal body"/>
    <property type="evidence" value="ECO:0007669"/>
    <property type="project" value="TreeGrafter"/>
</dbReference>
<dbReference type="PANTHER" id="PTHR31259">
    <property type="entry name" value="ENDOSOME-ASSOCIATED TRAFFICKING REGULATOR 1"/>
    <property type="match status" value="1"/>
</dbReference>
<feature type="region of interest" description="Disordered" evidence="5">
    <location>
        <begin position="1"/>
        <end position="147"/>
    </location>
</feature>
<sequence>MAEGGNENEKDNPFSFKHFVQKKDKRDERKQESNFKGSDEFDIFNYPESRSQKKKEKSRPVLLVEDDTSSKPKLKKSQNENPFSFRKFLSGDKGSSAQGSESNISSRSSSSSISKVAPDLASDLPDFVQDHLNDPSQDGRHRDLDLPDFTLPGSSNIPDVSAVIENGAVNDIGVLSPGPVKNRAVNNARHISSRQVREPGVDGDLFESDSEDERTSRTQFVVGVLPDFLSDGAIGTGVDNSPDPLSQQQIDNCAKIIQSEHTDLSGQTRENISAEELAELKRLKEENGNLRQLLQESQQKLTAESVRVAELMSEVEALKRKEAEETATMEKVIQQVEENLTTTTKRAVSAESNVAKLKQEVKTLQAQVSSLQENTVLQSADRGLTDIKERTKYVSEQLSSAASTAEMSLRQLLSGVENLKLLSQVLTSVDRFTEVSGNGPKPNTEESPKPDMA</sequence>
<keyword evidence="7" id="KW-1185">Reference proteome</keyword>
<dbReference type="GO" id="GO:0045724">
    <property type="term" value="P:positive regulation of cilium assembly"/>
    <property type="evidence" value="ECO:0007669"/>
    <property type="project" value="TreeGrafter"/>
</dbReference>
<reference evidence="6" key="3">
    <citation type="submission" date="2023-05" db="EMBL/GenBank/DDBJ databases">
        <authorList>
            <person name="Smith C.H."/>
        </authorList>
    </citation>
    <scope>NUCLEOTIDE SEQUENCE</scope>
    <source>
        <strain evidence="6">CHS0354</strain>
        <tissue evidence="6">Mantle</tissue>
    </source>
</reference>
<protein>
    <recommendedName>
        <fullName evidence="2">Endosome-associated-trafficking regulator 1</fullName>
    </recommendedName>
</protein>
<dbReference type="GO" id="GO:1903566">
    <property type="term" value="P:positive regulation of protein localization to cilium"/>
    <property type="evidence" value="ECO:0007669"/>
    <property type="project" value="TreeGrafter"/>
</dbReference>
<dbReference type="Proteomes" id="UP001195483">
    <property type="component" value="Unassembled WGS sequence"/>
</dbReference>
<evidence type="ECO:0000256" key="3">
    <source>
        <dbReference type="ARBA" id="ARBA00023054"/>
    </source>
</evidence>
<comment type="similarity">
    <text evidence="1">Belongs to the ENTR1 family.</text>
</comment>
<dbReference type="GO" id="GO:0005813">
    <property type="term" value="C:centrosome"/>
    <property type="evidence" value="ECO:0007669"/>
    <property type="project" value="TreeGrafter"/>
</dbReference>
<evidence type="ECO:0000256" key="5">
    <source>
        <dbReference type="SAM" id="MobiDB-lite"/>
    </source>
</evidence>
<gene>
    <name evidence="6" type="ORF">CHS0354_008635</name>
</gene>
<evidence type="ECO:0000256" key="1">
    <source>
        <dbReference type="ARBA" id="ARBA00007791"/>
    </source>
</evidence>
<dbReference type="GO" id="GO:0032465">
    <property type="term" value="P:regulation of cytokinesis"/>
    <property type="evidence" value="ECO:0007669"/>
    <property type="project" value="TreeGrafter"/>
</dbReference>
<feature type="compositionally biased region" description="Basic and acidic residues" evidence="5">
    <location>
        <begin position="128"/>
        <end position="145"/>
    </location>
</feature>
<dbReference type="GO" id="GO:0030496">
    <property type="term" value="C:midbody"/>
    <property type="evidence" value="ECO:0007669"/>
    <property type="project" value="TreeGrafter"/>
</dbReference>
<organism evidence="6 7">
    <name type="scientific">Potamilus streckersoni</name>
    <dbReference type="NCBI Taxonomy" id="2493646"/>
    <lineage>
        <taxon>Eukaryota</taxon>
        <taxon>Metazoa</taxon>
        <taxon>Spiralia</taxon>
        <taxon>Lophotrochozoa</taxon>
        <taxon>Mollusca</taxon>
        <taxon>Bivalvia</taxon>
        <taxon>Autobranchia</taxon>
        <taxon>Heteroconchia</taxon>
        <taxon>Palaeoheterodonta</taxon>
        <taxon>Unionida</taxon>
        <taxon>Unionoidea</taxon>
        <taxon>Unionidae</taxon>
        <taxon>Ambleminae</taxon>
        <taxon>Lampsilini</taxon>
        <taxon>Potamilus</taxon>
    </lineage>
</organism>
<feature type="compositionally biased region" description="Basic and acidic residues" evidence="5">
    <location>
        <begin position="21"/>
        <end position="39"/>
    </location>
</feature>
<dbReference type="GO" id="GO:0005769">
    <property type="term" value="C:early endosome"/>
    <property type="evidence" value="ECO:0007669"/>
    <property type="project" value="TreeGrafter"/>
</dbReference>
<dbReference type="PANTHER" id="PTHR31259:SF3">
    <property type="entry name" value="ENDOSOME-ASSOCIATED-TRAFFICKING REGULATOR 1"/>
    <property type="match status" value="1"/>
</dbReference>
<name>A0AAE0THL5_9BIVA</name>
<evidence type="ECO:0000256" key="2">
    <source>
        <dbReference type="ARBA" id="ARBA00016007"/>
    </source>
</evidence>
<feature type="compositionally biased region" description="Basic and acidic residues" evidence="5">
    <location>
        <begin position="443"/>
        <end position="453"/>
    </location>
</feature>